<evidence type="ECO:0000256" key="1">
    <source>
        <dbReference type="SAM" id="Phobius"/>
    </source>
</evidence>
<sequence length="167" mass="17762">MAGVGWFTKLYGAGPAHLLAVVGCFALTTYSVVLIWGEPQVVRMAVWFAAAVVVHDLVLLPVCSLADRALAASLRSAPKARVPIVNHIRSPVLAAGLLFLVFFPGIVQQGTATHLAATGQDQQVYLGRWLALSGTFVAVSAVVYVLRSVIALRRSRSHNPSSVDEST</sequence>
<feature type="transmembrane region" description="Helical" evidence="1">
    <location>
        <begin position="87"/>
        <end position="106"/>
    </location>
</feature>
<keyword evidence="1" id="KW-0472">Membrane</keyword>
<feature type="transmembrane region" description="Helical" evidence="1">
    <location>
        <begin position="45"/>
        <end position="66"/>
    </location>
</feature>
<keyword evidence="1" id="KW-0812">Transmembrane</keyword>
<gene>
    <name evidence="2" type="ORF">E1161_04925</name>
</gene>
<keyword evidence="1" id="KW-1133">Transmembrane helix</keyword>
<feature type="transmembrane region" description="Helical" evidence="1">
    <location>
        <begin position="12"/>
        <end position="33"/>
    </location>
</feature>
<dbReference type="Proteomes" id="UP000294744">
    <property type="component" value="Unassembled WGS sequence"/>
</dbReference>
<proteinExistence type="predicted"/>
<dbReference type="OrthoDB" id="4464568at2"/>
<name>A0A4R4UT03_9PSEU</name>
<feature type="transmembrane region" description="Helical" evidence="1">
    <location>
        <begin position="126"/>
        <end position="146"/>
    </location>
</feature>
<dbReference type="EMBL" id="SMKV01000004">
    <property type="protein sequence ID" value="TDC95518.1"/>
    <property type="molecule type" value="Genomic_DNA"/>
</dbReference>
<reference evidence="2 3" key="1">
    <citation type="submission" date="2019-03" db="EMBL/GenBank/DDBJ databases">
        <title>Draft genome sequences of novel Actinobacteria.</title>
        <authorList>
            <person name="Sahin N."/>
            <person name="Ay H."/>
            <person name="Saygin H."/>
        </authorList>
    </citation>
    <scope>NUCLEOTIDE SEQUENCE [LARGE SCALE GENOMIC DNA]</scope>
    <source>
        <strain evidence="2 3">16K404</strain>
    </source>
</reference>
<dbReference type="RefSeq" id="WP_132620010.1">
    <property type="nucleotide sequence ID" value="NZ_SMKV01000004.1"/>
</dbReference>
<keyword evidence="3" id="KW-1185">Reference proteome</keyword>
<protein>
    <submittedName>
        <fullName evidence="2">Uncharacterized protein</fullName>
    </submittedName>
</protein>
<accession>A0A4R4UT03</accession>
<organism evidence="2 3">
    <name type="scientific">Saccharopolyspora aridisoli</name>
    <dbReference type="NCBI Taxonomy" id="2530385"/>
    <lineage>
        <taxon>Bacteria</taxon>
        <taxon>Bacillati</taxon>
        <taxon>Actinomycetota</taxon>
        <taxon>Actinomycetes</taxon>
        <taxon>Pseudonocardiales</taxon>
        <taxon>Pseudonocardiaceae</taxon>
        <taxon>Saccharopolyspora</taxon>
    </lineage>
</organism>
<evidence type="ECO:0000313" key="3">
    <source>
        <dbReference type="Proteomes" id="UP000294744"/>
    </source>
</evidence>
<dbReference type="AlphaFoldDB" id="A0A4R4UT03"/>
<comment type="caution">
    <text evidence="2">The sequence shown here is derived from an EMBL/GenBank/DDBJ whole genome shotgun (WGS) entry which is preliminary data.</text>
</comment>
<evidence type="ECO:0000313" key="2">
    <source>
        <dbReference type="EMBL" id="TDC95518.1"/>
    </source>
</evidence>